<keyword evidence="1" id="KW-0812">Transmembrane</keyword>
<evidence type="ECO:0000256" key="1">
    <source>
        <dbReference type="SAM" id="Phobius"/>
    </source>
</evidence>
<name>E6K8B0_9BACT</name>
<organism evidence="3 4">
    <name type="scientific">Segatella buccae ATCC 33574</name>
    <dbReference type="NCBI Taxonomy" id="873513"/>
    <lineage>
        <taxon>Bacteria</taxon>
        <taxon>Pseudomonadati</taxon>
        <taxon>Bacteroidota</taxon>
        <taxon>Bacteroidia</taxon>
        <taxon>Bacteroidales</taxon>
        <taxon>Prevotellaceae</taxon>
        <taxon>Segatella</taxon>
    </lineage>
</organism>
<evidence type="ECO:0000259" key="2">
    <source>
        <dbReference type="Pfam" id="PF00535"/>
    </source>
</evidence>
<dbReference type="EC" id="2.4.-.-" evidence="3"/>
<gene>
    <name evidence="3" type="ORF">HMPREF6485_1689</name>
</gene>
<feature type="domain" description="Glycosyltransferase 2-like" evidence="2">
    <location>
        <begin position="16"/>
        <end position="131"/>
    </location>
</feature>
<proteinExistence type="predicted"/>
<keyword evidence="1" id="KW-1133">Transmembrane helix</keyword>
<dbReference type="CDD" id="cd04179">
    <property type="entry name" value="DPM_DPG-synthase_like"/>
    <property type="match status" value="1"/>
</dbReference>
<dbReference type="RefSeq" id="WP_004345771.1">
    <property type="nucleotide sequence ID" value="NZ_GL586311.1"/>
</dbReference>
<keyword evidence="3" id="KW-0808">Transferase</keyword>
<evidence type="ECO:0000313" key="3">
    <source>
        <dbReference type="EMBL" id="EFU30410.1"/>
    </source>
</evidence>
<dbReference type="HOGENOM" id="CLU_033536_7_4_10"/>
<dbReference type="GO" id="GO:0006487">
    <property type="term" value="P:protein N-linked glycosylation"/>
    <property type="evidence" value="ECO:0007669"/>
    <property type="project" value="TreeGrafter"/>
</dbReference>
<feature type="transmembrane region" description="Helical" evidence="1">
    <location>
        <begin position="224"/>
        <end position="243"/>
    </location>
</feature>
<dbReference type="GeneID" id="93536445"/>
<dbReference type="GO" id="GO:0016757">
    <property type="term" value="F:glycosyltransferase activity"/>
    <property type="evidence" value="ECO:0007669"/>
    <property type="project" value="UniProtKB-KW"/>
</dbReference>
<keyword evidence="3" id="KW-0328">Glycosyltransferase</keyword>
<reference evidence="3 4" key="1">
    <citation type="submission" date="2010-10" db="EMBL/GenBank/DDBJ databases">
        <authorList>
            <person name="Muzny D."/>
            <person name="Qin X."/>
            <person name="Deng J."/>
            <person name="Jiang H."/>
            <person name="Liu Y."/>
            <person name="Qu J."/>
            <person name="Song X.-Z."/>
            <person name="Zhang L."/>
            <person name="Thornton R."/>
            <person name="Coyle M."/>
            <person name="Francisco L."/>
            <person name="Jackson L."/>
            <person name="Javaid M."/>
            <person name="Korchina V."/>
            <person name="Kovar C."/>
            <person name="Mata R."/>
            <person name="Mathew T."/>
            <person name="Ngo R."/>
            <person name="Nguyen L."/>
            <person name="Nguyen N."/>
            <person name="Okwuonu G."/>
            <person name="Ongeri F."/>
            <person name="Pham C."/>
            <person name="Simmons D."/>
            <person name="Wilczek-Boney K."/>
            <person name="Hale W."/>
            <person name="Jakkamsetti A."/>
            <person name="Pham P."/>
            <person name="Ruth R."/>
            <person name="San Lucas F."/>
            <person name="Warren J."/>
            <person name="Zhang J."/>
            <person name="Zhao Z."/>
            <person name="Zhou C."/>
            <person name="Zhu D."/>
            <person name="Lee S."/>
            <person name="Bess C."/>
            <person name="Blankenburg K."/>
            <person name="Forbes L."/>
            <person name="Fu Q."/>
            <person name="Gubbala S."/>
            <person name="Hirani K."/>
            <person name="Jayaseelan J.C."/>
            <person name="Lara F."/>
            <person name="Munidasa M."/>
            <person name="Palculict T."/>
            <person name="Patil S."/>
            <person name="Pu L.-L."/>
            <person name="Saada N."/>
            <person name="Tang L."/>
            <person name="Weissenberger G."/>
            <person name="Zhu Y."/>
            <person name="Hemphill L."/>
            <person name="Shang Y."/>
            <person name="Youmans B."/>
            <person name="Ayvaz T."/>
            <person name="Ross M."/>
            <person name="Santibanez J."/>
            <person name="Aqrawi P."/>
            <person name="Gross S."/>
            <person name="Joshi V."/>
            <person name="Fowler G."/>
            <person name="Nazareth L."/>
            <person name="Reid J."/>
            <person name="Worley K."/>
            <person name="Petrosino J."/>
            <person name="Highlander S."/>
            <person name="Gibbs R."/>
        </authorList>
    </citation>
    <scope>NUCLEOTIDE SEQUENCE [LARGE SCALE GENOMIC DNA]</scope>
    <source>
        <strain evidence="3 4">ATCC 33574</strain>
    </source>
</reference>
<dbReference type="STRING" id="873513.HMPREF6485_1689"/>
<dbReference type="Gene3D" id="3.90.550.10">
    <property type="entry name" value="Spore Coat Polysaccharide Biosynthesis Protein SpsA, Chain A"/>
    <property type="match status" value="1"/>
</dbReference>
<dbReference type="InterPro" id="IPR029044">
    <property type="entry name" value="Nucleotide-diphossugar_trans"/>
</dbReference>
<dbReference type="EMBL" id="AEPD01000028">
    <property type="protein sequence ID" value="EFU30410.1"/>
    <property type="molecule type" value="Genomic_DNA"/>
</dbReference>
<dbReference type="InterPro" id="IPR001173">
    <property type="entry name" value="Glyco_trans_2-like"/>
</dbReference>
<dbReference type="AlphaFoldDB" id="E6K8B0"/>
<accession>E6K8B0</accession>
<dbReference type="PANTHER" id="PTHR10859:SF91">
    <property type="entry name" value="DOLICHYL-PHOSPHATE BETA-GLUCOSYLTRANSFERASE"/>
    <property type="match status" value="1"/>
</dbReference>
<sequence>MNNEEIRAVMETEHICVLIPSYHNEKTIVGVLHRVMMYTDNVIVVLDGEPQKACQVIADAGLKPYILSYKKNQGKGHALKEGFKEAIRRGYEYAITLDSDGQHYPEDIPLFIDAFLANRGSFLVGVRNFGHENMPGGNTFANKFSNFWFHLQTGHSLEDTQCGFRMYPLSMLNAGWVITSRYESELELLVYSAWKGVKLVPIPIRVYYPPQGERVSNFRPFQDFMRITLLNIVLTTGALCYYLPLQMIRRLCR</sequence>
<comment type="caution">
    <text evidence="3">The sequence shown here is derived from an EMBL/GenBank/DDBJ whole genome shotgun (WGS) entry which is preliminary data.</text>
</comment>
<dbReference type="Pfam" id="PF00535">
    <property type="entry name" value="Glycos_transf_2"/>
    <property type="match status" value="1"/>
</dbReference>
<keyword evidence="4" id="KW-1185">Reference proteome</keyword>
<dbReference type="PANTHER" id="PTHR10859">
    <property type="entry name" value="GLYCOSYL TRANSFERASE"/>
    <property type="match status" value="1"/>
</dbReference>
<keyword evidence="1" id="KW-0472">Membrane</keyword>
<dbReference type="SUPFAM" id="SSF53448">
    <property type="entry name" value="Nucleotide-diphospho-sugar transferases"/>
    <property type="match status" value="1"/>
</dbReference>
<evidence type="ECO:0000313" key="4">
    <source>
        <dbReference type="Proteomes" id="UP000003112"/>
    </source>
</evidence>
<dbReference type="eggNOG" id="COG1216">
    <property type="taxonomic scope" value="Bacteria"/>
</dbReference>
<protein>
    <submittedName>
        <fullName evidence="3">Glycosyltransferase, group 2 family protein</fullName>
        <ecNumber evidence="3">2.4.-.-</ecNumber>
    </submittedName>
</protein>
<dbReference type="Proteomes" id="UP000003112">
    <property type="component" value="Unassembled WGS sequence"/>
</dbReference>